<proteinExistence type="predicted"/>
<name>A0A482PPG7_CITRO</name>
<organism evidence="1">
    <name type="scientific">Citrobacter rodentium</name>
    <dbReference type="NCBI Taxonomy" id="67825"/>
    <lineage>
        <taxon>Bacteria</taxon>
        <taxon>Pseudomonadati</taxon>
        <taxon>Pseudomonadota</taxon>
        <taxon>Gammaproteobacteria</taxon>
        <taxon>Enterobacterales</taxon>
        <taxon>Enterobacteriaceae</taxon>
        <taxon>Citrobacter</taxon>
    </lineage>
</organism>
<reference evidence="1" key="1">
    <citation type="submission" date="2019-03" db="EMBL/GenBank/DDBJ databases">
        <title>Complete genome sequence of enteropathogenic Citrobacter rodentium strain DBS100.</title>
        <authorList>
            <person name="Popov G."/>
            <person name="Fiebig A."/>
            <person name="Shideler S."/>
            <person name="Coombes B."/>
            <person name="Savchenko A."/>
        </authorList>
    </citation>
    <scope>NUCLEOTIDE SEQUENCE</scope>
    <source>
        <strain evidence="1">DBS100</strain>
    </source>
</reference>
<sequence>MGAGGRILPDGAALIMPTTTSSVRRPDKALTPPSGAVLPDGATLIRPTGTCCGLSFTPPSGTALLIPH</sequence>
<evidence type="ECO:0000313" key="1">
    <source>
        <dbReference type="EMBL" id="QBY32013.1"/>
    </source>
</evidence>
<dbReference type="AlphaFoldDB" id="A0A482PPG7"/>
<accession>A0A482PPG7</accession>
<dbReference type="EMBL" id="CP038008">
    <property type="protein sequence ID" value="QBY32013.1"/>
    <property type="molecule type" value="Genomic_DNA"/>
</dbReference>
<gene>
    <name evidence="1" type="ORF">E2R62_10075</name>
</gene>
<protein>
    <submittedName>
        <fullName evidence="1">Uncharacterized protein</fullName>
    </submittedName>
</protein>